<organism evidence="1 2">
    <name type="scientific">Manihot esculenta</name>
    <name type="common">Cassava</name>
    <name type="synonym">Jatropha manihot</name>
    <dbReference type="NCBI Taxonomy" id="3983"/>
    <lineage>
        <taxon>Eukaryota</taxon>
        <taxon>Viridiplantae</taxon>
        <taxon>Streptophyta</taxon>
        <taxon>Embryophyta</taxon>
        <taxon>Tracheophyta</taxon>
        <taxon>Spermatophyta</taxon>
        <taxon>Magnoliopsida</taxon>
        <taxon>eudicotyledons</taxon>
        <taxon>Gunneridae</taxon>
        <taxon>Pentapetalae</taxon>
        <taxon>rosids</taxon>
        <taxon>fabids</taxon>
        <taxon>Malpighiales</taxon>
        <taxon>Euphorbiaceae</taxon>
        <taxon>Crotonoideae</taxon>
        <taxon>Manihoteae</taxon>
        <taxon>Manihot</taxon>
    </lineage>
</organism>
<dbReference type="EMBL" id="CM004398">
    <property type="protein sequence ID" value="KAG8642447.1"/>
    <property type="molecule type" value="Genomic_DNA"/>
</dbReference>
<gene>
    <name evidence="1" type="ORF">MANES_12G089438v8</name>
</gene>
<comment type="caution">
    <text evidence="1">The sequence shown here is derived from an EMBL/GenBank/DDBJ whole genome shotgun (WGS) entry which is preliminary data.</text>
</comment>
<name>A0ACB7GQG8_MANES</name>
<reference evidence="2" key="1">
    <citation type="journal article" date="2016" name="Nat. Biotechnol.">
        <title>Sequencing wild and cultivated cassava and related species reveals extensive interspecific hybridization and genetic diversity.</title>
        <authorList>
            <person name="Bredeson J.V."/>
            <person name="Lyons J.B."/>
            <person name="Prochnik S.E."/>
            <person name="Wu G.A."/>
            <person name="Ha C.M."/>
            <person name="Edsinger-Gonzales E."/>
            <person name="Grimwood J."/>
            <person name="Schmutz J."/>
            <person name="Rabbi I.Y."/>
            <person name="Egesi C."/>
            <person name="Nauluvula P."/>
            <person name="Lebot V."/>
            <person name="Ndunguru J."/>
            <person name="Mkamilo G."/>
            <person name="Bart R.S."/>
            <person name="Setter T.L."/>
            <person name="Gleadow R.M."/>
            <person name="Kulakow P."/>
            <person name="Ferguson M.E."/>
            <person name="Rounsley S."/>
            <person name="Rokhsar D.S."/>
        </authorList>
    </citation>
    <scope>NUCLEOTIDE SEQUENCE [LARGE SCALE GENOMIC DNA]</scope>
    <source>
        <strain evidence="2">cv. AM560-2</strain>
    </source>
</reference>
<keyword evidence="2" id="KW-1185">Reference proteome</keyword>
<evidence type="ECO:0000313" key="1">
    <source>
        <dbReference type="EMBL" id="KAG8642447.1"/>
    </source>
</evidence>
<sequence>MDWFCHNQIVRSWINYACYRSTKYSYYFRGRGRSYRGRGGQSSYQGRGSRQSSYASGRGTSTLTCFNCNGTGHVSRQCPSPRTNPQANIAKTQTEPFQAWTVDSGANYHLAANQETIAHPIPVNDATALTIADSKTLPVLSRGSLITSINSHNFHLNDILYSPVITNNLMSVSAFTSQNNTSIEFFPDKYFVKDIPTKQVLYQGPSDNGLSKSHKLPFVDSLYCAKQPLELICSDV</sequence>
<protein>
    <submittedName>
        <fullName evidence="1">Uncharacterized protein</fullName>
    </submittedName>
</protein>
<accession>A0ACB7GQG8</accession>
<evidence type="ECO:0000313" key="2">
    <source>
        <dbReference type="Proteomes" id="UP000091857"/>
    </source>
</evidence>
<dbReference type="Proteomes" id="UP000091857">
    <property type="component" value="Chromosome 12"/>
</dbReference>
<proteinExistence type="predicted"/>